<dbReference type="PANTHER" id="PTHR43191:SF2">
    <property type="entry name" value="RRNA METHYLTRANSFERASE 3, MITOCHONDRIAL"/>
    <property type="match status" value="1"/>
</dbReference>
<protein>
    <recommendedName>
        <fullName evidence="3">tRNA/rRNA methyltransferase SpoU type domain-containing protein</fullName>
    </recommendedName>
</protein>
<dbReference type="Gene3D" id="3.40.1280.10">
    <property type="match status" value="1"/>
</dbReference>
<comment type="caution">
    <text evidence="4">The sequence shown here is derived from an EMBL/GenBank/DDBJ whole genome shotgun (WGS) entry which is preliminary data.</text>
</comment>
<reference evidence="4" key="1">
    <citation type="journal article" date="2015" name="Nature">
        <title>Complex archaea that bridge the gap between prokaryotes and eukaryotes.</title>
        <authorList>
            <person name="Spang A."/>
            <person name="Saw J.H."/>
            <person name="Jorgensen S.L."/>
            <person name="Zaremba-Niedzwiedzka K."/>
            <person name="Martijn J."/>
            <person name="Lind A.E."/>
            <person name="van Eijk R."/>
            <person name="Schleper C."/>
            <person name="Guy L."/>
            <person name="Ettema T.J."/>
        </authorList>
    </citation>
    <scope>NUCLEOTIDE SEQUENCE</scope>
</reference>
<dbReference type="AlphaFoldDB" id="A0A0F9D4L9"/>
<dbReference type="EMBL" id="LAZR01030404">
    <property type="protein sequence ID" value="KKL56708.1"/>
    <property type="molecule type" value="Genomic_DNA"/>
</dbReference>
<gene>
    <name evidence="4" type="ORF">LCGC14_2242720</name>
</gene>
<keyword evidence="2" id="KW-0808">Transferase</keyword>
<dbReference type="InterPro" id="IPR051259">
    <property type="entry name" value="rRNA_Methyltransferase"/>
</dbReference>
<dbReference type="InterPro" id="IPR001537">
    <property type="entry name" value="SpoU_MeTrfase"/>
</dbReference>
<keyword evidence="1" id="KW-0489">Methyltransferase</keyword>
<dbReference type="Pfam" id="PF00588">
    <property type="entry name" value="SpoU_methylase"/>
    <property type="match status" value="1"/>
</dbReference>
<proteinExistence type="predicted"/>
<dbReference type="GO" id="GO:0032259">
    <property type="term" value="P:methylation"/>
    <property type="evidence" value="ECO:0007669"/>
    <property type="project" value="UniProtKB-KW"/>
</dbReference>
<dbReference type="InterPro" id="IPR029026">
    <property type="entry name" value="tRNA_m1G_MTases_N"/>
</dbReference>
<sequence>MEQDTRNVRDEFKGLPMEDILRELKKRRHPFATMCLNIDYDINIATMVRNHNAFCGEEFFYIGRRRWNRQGAVGTYLYEQITHFEDLKEAQAGIPAKYTWVGIDNLPGAVPISTFEWPDHPLLILGHENGGLDFLPDLTYNCSSIVMIPQTGSVRSLNVGVASGVAMYDLSFKKGWL</sequence>
<dbReference type="GO" id="GO:0008173">
    <property type="term" value="F:RNA methyltransferase activity"/>
    <property type="evidence" value="ECO:0007669"/>
    <property type="project" value="InterPro"/>
</dbReference>
<dbReference type="SUPFAM" id="SSF75217">
    <property type="entry name" value="alpha/beta knot"/>
    <property type="match status" value="1"/>
</dbReference>
<evidence type="ECO:0000259" key="3">
    <source>
        <dbReference type="Pfam" id="PF00588"/>
    </source>
</evidence>
<dbReference type="PANTHER" id="PTHR43191">
    <property type="entry name" value="RRNA METHYLTRANSFERASE 3"/>
    <property type="match status" value="1"/>
</dbReference>
<dbReference type="InterPro" id="IPR029028">
    <property type="entry name" value="Alpha/beta_knot_MTases"/>
</dbReference>
<dbReference type="GO" id="GO:0003723">
    <property type="term" value="F:RNA binding"/>
    <property type="evidence" value="ECO:0007669"/>
    <property type="project" value="InterPro"/>
</dbReference>
<name>A0A0F9D4L9_9ZZZZ</name>
<dbReference type="GO" id="GO:0006396">
    <property type="term" value="P:RNA processing"/>
    <property type="evidence" value="ECO:0007669"/>
    <property type="project" value="InterPro"/>
</dbReference>
<accession>A0A0F9D4L9</accession>
<evidence type="ECO:0000256" key="1">
    <source>
        <dbReference type="ARBA" id="ARBA00022603"/>
    </source>
</evidence>
<evidence type="ECO:0000313" key="4">
    <source>
        <dbReference type="EMBL" id="KKL56708.1"/>
    </source>
</evidence>
<organism evidence="4">
    <name type="scientific">marine sediment metagenome</name>
    <dbReference type="NCBI Taxonomy" id="412755"/>
    <lineage>
        <taxon>unclassified sequences</taxon>
        <taxon>metagenomes</taxon>
        <taxon>ecological metagenomes</taxon>
    </lineage>
</organism>
<evidence type="ECO:0000256" key="2">
    <source>
        <dbReference type="ARBA" id="ARBA00022679"/>
    </source>
</evidence>
<feature type="domain" description="tRNA/rRNA methyltransferase SpoU type" evidence="3">
    <location>
        <begin position="34"/>
        <end position="168"/>
    </location>
</feature>